<dbReference type="Pfam" id="PF03314">
    <property type="entry name" value="DUF273"/>
    <property type="match status" value="1"/>
</dbReference>
<dbReference type="Gene3D" id="3.90.550.10">
    <property type="entry name" value="Spore Coat Polysaccharide Biosynthesis Protein SpsA, Chain A"/>
    <property type="match status" value="1"/>
</dbReference>
<dbReference type="AlphaFoldDB" id="A0A3P7L828"/>
<organism evidence="2 3">
    <name type="scientific">Strongylus vulgaris</name>
    <name type="common">Blood worm</name>
    <dbReference type="NCBI Taxonomy" id="40348"/>
    <lineage>
        <taxon>Eukaryota</taxon>
        <taxon>Metazoa</taxon>
        <taxon>Ecdysozoa</taxon>
        <taxon>Nematoda</taxon>
        <taxon>Chromadorea</taxon>
        <taxon>Rhabditida</taxon>
        <taxon>Rhabditina</taxon>
        <taxon>Rhabditomorpha</taxon>
        <taxon>Strongyloidea</taxon>
        <taxon>Strongylidae</taxon>
        <taxon>Strongylus</taxon>
    </lineage>
</organism>
<gene>
    <name evidence="2" type="ORF">SVUK_LOCUS10336</name>
</gene>
<reference evidence="2 3" key="1">
    <citation type="submission" date="2018-11" db="EMBL/GenBank/DDBJ databases">
        <authorList>
            <consortium name="Pathogen Informatics"/>
        </authorList>
    </citation>
    <scope>NUCLEOTIDE SEQUENCE [LARGE SCALE GENOMIC DNA]</scope>
</reference>
<evidence type="ECO:0000256" key="1">
    <source>
        <dbReference type="SAM" id="SignalP"/>
    </source>
</evidence>
<name>A0A3P7L828_STRVU</name>
<dbReference type="Proteomes" id="UP000270094">
    <property type="component" value="Unassembled WGS sequence"/>
</dbReference>
<dbReference type="PANTHER" id="PTHR31562">
    <property type="entry name" value="PROTEIN CBG18972"/>
    <property type="match status" value="1"/>
</dbReference>
<dbReference type="OrthoDB" id="407658at2759"/>
<sequence length="336" mass="39382">MKWHRRVLFLLLVIATFAGIMELLRTCFSLPQKSGHERTATRLYSKRNNTKKCPSTFGRVAVFAAYSGNRVERLYEIAQQSLQCYLKGMDYSLFFVDLDNDELVQRACGMHGIAYFKKHCAARLYLPQTDWLLVLDADTGVVNPNHCIEEWIDDRVDVILYERFWNWEIMAGNYLVRNSEFGDKFLDDWANFDSLLPASYNGYDQGALMMLLLKTLIPESEIEYNACEEYLINATSFNTYMAVVYCVRQALGATRMWPGKIRIFRRFEAFARDGFVTEQRWSDKDFMIHGWKNVDLNGTAFEENLELSLCDQGLRAWEVAWRKDLKMEVHELRYEI</sequence>
<dbReference type="PANTHER" id="PTHR31562:SF8">
    <property type="entry name" value="ALPHA-1,6-MANNOSYLTRANSFERASE"/>
    <property type="match status" value="1"/>
</dbReference>
<dbReference type="InterPro" id="IPR029044">
    <property type="entry name" value="Nucleotide-diphossugar_trans"/>
</dbReference>
<dbReference type="EMBL" id="UYYB01095209">
    <property type="protein sequence ID" value="VDM75338.1"/>
    <property type="molecule type" value="Genomic_DNA"/>
</dbReference>
<dbReference type="InterPro" id="IPR004988">
    <property type="entry name" value="DUF273"/>
</dbReference>
<feature type="signal peptide" evidence="1">
    <location>
        <begin position="1"/>
        <end position="18"/>
    </location>
</feature>
<proteinExistence type="predicted"/>
<evidence type="ECO:0000313" key="2">
    <source>
        <dbReference type="EMBL" id="VDM75338.1"/>
    </source>
</evidence>
<evidence type="ECO:0008006" key="4">
    <source>
        <dbReference type="Google" id="ProtNLM"/>
    </source>
</evidence>
<feature type="chain" id="PRO_5018232313" description="Nucleotide-diphospho-sugar transferase domain-containing protein" evidence="1">
    <location>
        <begin position="19"/>
        <end position="336"/>
    </location>
</feature>
<evidence type="ECO:0000313" key="3">
    <source>
        <dbReference type="Proteomes" id="UP000270094"/>
    </source>
</evidence>
<keyword evidence="1" id="KW-0732">Signal</keyword>
<accession>A0A3P7L828</accession>
<keyword evidence="3" id="KW-1185">Reference proteome</keyword>
<dbReference type="SUPFAM" id="SSF53448">
    <property type="entry name" value="Nucleotide-diphospho-sugar transferases"/>
    <property type="match status" value="1"/>
</dbReference>
<protein>
    <recommendedName>
        <fullName evidence="4">Nucleotide-diphospho-sugar transferase domain-containing protein</fullName>
    </recommendedName>
</protein>